<protein>
    <recommendedName>
        <fullName evidence="3">TerB family tellurite resistance protein</fullName>
    </recommendedName>
</protein>
<evidence type="ECO:0000313" key="1">
    <source>
        <dbReference type="EMBL" id="MTI25102.1"/>
    </source>
</evidence>
<proteinExistence type="predicted"/>
<evidence type="ECO:0008006" key="3">
    <source>
        <dbReference type="Google" id="ProtNLM"/>
    </source>
</evidence>
<dbReference type="Proteomes" id="UP000798808">
    <property type="component" value="Unassembled WGS sequence"/>
</dbReference>
<sequence length="138" mass="16068">MMQRDFILKELEKLNLLLVKLMGLKDDGRTPEANELINNHFEQTSGQQIHELDNLEDSETITFLKEEKKLKPIEFKVLAELCFQAAEFATPPCSAKSINLYRKTLIILEHITAIEKTFDFEREERIALIRTKINDCTD</sequence>
<name>A0ABW9RLV5_9BACT</name>
<comment type="caution">
    <text evidence="1">The sequence shown here is derived from an EMBL/GenBank/DDBJ whole genome shotgun (WGS) entry which is preliminary data.</text>
</comment>
<accession>A0ABW9RLV5</accession>
<keyword evidence="2" id="KW-1185">Reference proteome</keyword>
<reference evidence="1 2" key="1">
    <citation type="submission" date="2019-02" db="EMBL/GenBank/DDBJ databases">
        <authorList>
            <person name="Goldberg S.R."/>
            <person name="Haltli B.A."/>
            <person name="Correa H."/>
            <person name="Russell K.G."/>
        </authorList>
    </citation>
    <scope>NUCLEOTIDE SEQUENCE [LARGE SCALE GENOMIC DNA]</scope>
    <source>
        <strain evidence="1 2">JCM 16186</strain>
    </source>
</reference>
<evidence type="ECO:0000313" key="2">
    <source>
        <dbReference type="Proteomes" id="UP000798808"/>
    </source>
</evidence>
<dbReference type="EMBL" id="SMLW01000484">
    <property type="protein sequence ID" value="MTI25102.1"/>
    <property type="molecule type" value="Genomic_DNA"/>
</dbReference>
<gene>
    <name evidence="1" type="ORF">E1163_09130</name>
</gene>
<organism evidence="1 2">
    <name type="scientific">Fulvivirga kasyanovii</name>
    <dbReference type="NCBI Taxonomy" id="396812"/>
    <lineage>
        <taxon>Bacteria</taxon>
        <taxon>Pseudomonadati</taxon>
        <taxon>Bacteroidota</taxon>
        <taxon>Cytophagia</taxon>
        <taxon>Cytophagales</taxon>
        <taxon>Fulvivirgaceae</taxon>
        <taxon>Fulvivirga</taxon>
    </lineage>
</organism>
<dbReference type="RefSeq" id="WP_155171137.1">
    <property type="nucleotide sequence ID" value="NZ_BAAAFL010000053.1"/>
</dbReference>